<dbReference type="OrthoDB" id="69243at2"/>
<dbReference type="PANTHER" id="PTHR35908">
    <property type="entry name" value="HYPOTHETICAL FUSION PROTEIN"/>
    <property type="match status" value="1"/>
</dbReference>
<evidence type="ECO:0000313" key="3">
    <source>
        <dbReference type="Proteomes" id="UP000029085"/>
    </source>
</evidence>
<evidence type="ECO:0000313" key="2">
    <source>
        <dbReference type="EMBL" id="KFL37093.1"/>
    </source>
</evidence>
<organism evidence="2 3">
    <name type="scientific">Arenimonas donghaensis DSM 18148 = HO3-R19</name>
    <dbReference type="NCBI Taxonomy" id="1121014"/>
    <lineage>
        <taxon>Bacteria</taxon>
        <taxon>Pseudomonadati</taxon>
        <taxon>Pseudomonadota</taxon>
        <taxon>Gammaproteobacteria</taxon>
        <taxon>Lysobacterales</taxon>
        <taxon>Lysobacteraceae</taxon>
        <taxon>Arenimonas</taxon>
    </lineage>
</organism>
<dbReference type="PANTHER" id="PTHR35908:SF1">
    <property type="entry name" value="CONSERVED PROTEIN"/>
    <property type="match status" value="1"/>
</dbReference>
<keyword evidence="3" id="KW-1185">Reference proteome</keyword>
<dbReference type="Proteomes" id="UP000029085">
    <property type="component" value="Unassembled WGS sequence"/>
</dbReference>
<dbReference type="STRING" id="1121014.N788_11240"/>
<accession>A0A087MJP0</accession>
<feature type="domain" description="Glyoxalase-like" evidence="1">
    <location>
        <begin position="18"/>
        <end position="114"/>
    </location>
</feature>
<dbReference type="InterPro" id="IPR041581">
    <property type="entry name" value="Glyoxalase_6"/>
</dbReference>
<protein>
    <recommendedName>
        <fullName evidence="1">Glyoxalase-like domain-containing protein</fullName>
    </recommendedName>
</protein>
<reference evidence="2 3" key="2">
    <citation type="journal article" date="2015" name="Stand. Genomic Sci.">
        <title>High quality draft genomic sequence of Arenimonas donghaensis DSM 18148(T).</title>
        <authorList>
            <person name="Chen F."/>
            <person name="Wang H."/>
            <person name="Cao Y."/>
            <person name="Li X."/>
            <person name="Wang G."/>
        </authorList>
    </citation>
    <scope>NUCLEOTIDE SEQUENCE [LARGE SCALE GENOMIC DNA]</scope>
    <source>
        <strain evidence="2 3">HO3-R19</strain>
    </source>
</reference>
<reference evidence="3" key="1">
    <citation type="submission" date="2013-08" db="EMBL/GenBank/DDBJ databases">
        <title>Genome sequencing of Arenimonas donghaensis.</title>
        <authorList>
            <person name="Chen F."/>
            <person name="Wang G."/>
        </authorList>
    </citation>
    <scope>NUCLEOTIDE SEQUENCE [LARGE SCALE GENOMIC DNA]</scope>
    <source>
        <strain evidence="3">HO3-R19</strain>
    </source>
</reference>
<dbReference type="InterPro" id="IPR029068">
    <property type="entry name" value="Glyas_Bleomycin-R_OHBP_Dase"/>
</dbReference>
<dbReference type="PATRIC" id="fig|1121014.3.peg.1003"/>
<name>A0A087MJP0_9GAMM</name>
<proteinExistence type="predicted"/>
<dbReference type="Pfam" id="PF18029">
    <property type="entry name" value="Glyoxalase_6"/>
    <property type="match status" value="1"/>
</dbReference>
<gene>
    <name evidence="2" type="ORF">N788_11240</name>
</gene>
<sequence>MAHFSRLAGFIIDCEGGSLGAAADFWSQALGLPVTDPDEGGLDKYARLDGTRLGLHIEVQKVKHPSRVHLDVESDDIEAEARRLVALGAVEVSRPHDGRWIVLEAPTGHRFCVVRSRERLTRANANAYP</sequence>
<comment type="caution">
    <text evidence="2">The sequence shown here is derived from an EMBL/GenBank/DDBJ whole genome shotgun (WGS) entry which is preliminary data.</text>
</comment>
<dbReference type="Gene3D" id="3.10.180.10">
    <property type="entry name" value="2,3-Dihydroxybiphenyl 1,2-Dioxygenase, domain 1"/>
    <property type="match status" value="1"/>
</dbReference>
<dbReference type="CDD" id="cd06587">
    <property type="entry name" value="VOC"/>
    <property type="match status" value="1"/>
</dbReference>
<evidence type="ECO:0000259" key="1">
    <source>
        <dbReference type="Pfam" id="PF18029"/>
    </source>
</evidence>
<dbReference type="SUPFAM" id="SSF54593">
    <property type="entry name" value="Glyoxalase/Bleomycin resistance protein/Dihydroxybiphenyl dioxygenase"/>
    <property type="match status" value="1"/>
</dbReference>
<dbReference type="EMBL" id="AVCJ01000007">
    <property type="protein sequence ID" value="KFL37093.1"/>
    <property type="molecule type" value="Genomic_DNA"/>
</dbReference>
<dbReference type="RefSeq" id="WP_034221896.1">
    <property type="nucleotide sequence ID" value="NZ_AVCJ01000007.1"/>
</dbReference>
<dbReference type="AlphaFoldDB" id="A0A087MJP0"/>